<sequence>MNSRLPTNAEAEKGSTMPRRAFFLTGEQFSEFFLMELLQTQCGKNRDHHCMQICESTSSTTGRSYAGHLWLLEFRLLPPRKAAKNNEPEEGELLISSQHVNESETNCSDFVFVFVTHVISIFSPSIVRRDFKGHIFRGSLRFNMRIHSRDLQTKINTLLNIRLLVAVLTMA</sequence>
<reference evidence="1 2" key="1">
    <citation type="submission" date="2021-06" db="EMBL/GenBank/DDBJ databases">
        <title>Caerostris darwini draft genome.</title>
        <authorList>
            <person name="Kono N."/>
            <person name="Arakawa K."/>
        </authorList>
    </citation>
    <scope>NUCLEOTIDE SEQUENCE [LARGE SCALE GENOMIC DNA]</scope>
</reference>
<name>A0AAV4QBV4_9ARAC</name>
<keyword evidence="2" id="KW-1185">Reference proteome</keyword>
<proteinExistence type="predicted"/>
<dbReference type="EMBL" id="BPLQ01004215">
    <property type="protein sequence ID" value="GIY06451.1"/>
    <property type="molecule type" value="Genomic_DNA"/>
</dbReference>
<dbReference type="Proteomes" id="UP001054837">
    <property type="component" value="Unassembled WGS sequence"/>
</dbReference>
<evidence type="ECO:0000313" key="1">
    <source>
        <dbReference type="EMBL" id="GIY06451.1"/>
    </source>
</evidence>
<dbReference type="AlphaFoldDB" id="A0AAV4QBV4"/>
<accession>A0AAV4QBV4</accession>
<gene>
    <name evidence="1" type="ORF">CDAR_456331</name>
</gene>
<evidence type="ECO:0000313" key="2">
    <source>
        <dbReference type="Proteomes" id="UP001054837"/>
    </source>
</evidence>
<protein>
    <submittedName>
        <fullName evidence="1">Uncharacterized protein</fullName>
    </submittedName>
</protein>
<organism evidence="1 2">
    <name type="scientific">Caerostris darwini</name>
    <dbReference type="NCBI Taxonomy" id="1538125"/>
    <lineage>
        <taxon>Eukaryota</taxon>
        <taxon>Metazoa</taxon>
        <taxon>Ecdysozoa</taxon>
        <taxon>Arthropoda</taxon>
        <taxon>Chelicerata</taxon>
        <taxon>Arachnida</taxon>
        <taxon>Araneae</taxon>
        <taxon>Araneomorphae</taxon>
        <taxon>Entelegynae</taxon>
        <taxon>Araneoidea</taxon>
        <taxon>Araneidae</taxon>
        <taxon>Caerostris</taxon>
    </lineage>
</organism>
<comment type="caution">
    <text evidence="1">The sequence shown here is derived from an EMBL/GenBank/DDBJ whole genome shotgun (WGS) entry which is preliminary data.</text>
</comment>